<organism evidence="6">
    <name type="scientific">Triatoma dimidiata</name>
    <name type="common">Kissing bug</name>
    <name type="synonym">Meccus dimidiatus</name>
    <dbReference type="NCBI Taxonomy" id="72491"/>
    <lineage>
        <taxon>Eukaryota</taxon>
        <taxon>Metazoa</taxon>
        <taxon>Ecdysozoa</taxon>
        <taxon>Arthropoda</taxon>
        <taxon>Hexapoda</taxon>
        <taxon>Insecta</taxon>
        <taxon>Pterygota</taxon>
        <taxon>Neoptera</taxon>
        <taxon>Paraneoptera</taxon>
        <taxon>Hemiptera</taxon>
        <taxon>Heteroptera</taxon>
        <taxon>Panheteroptera</taxon>
        <taxon>Cimicomorpha</taxon>
        <taxon>Reduviidae</taxon>
        <taxon>Triatominae</taxon>
        <taxon>Triatoma</taxon>
    </lineage>
</organism>
<evidence type="ECO:0000259" key="5">
    <source>
        <dbReference type="Pfam" id="PF18201"/>
    </source>
</evidence>
<dbReference type="GO" id="GO:0006364">
    <property type="term" value="P:rRNA processing"/>
    <property type="evidence" value="ECO:0007669"/>
    <property type="project" value="TreeGrafter"/>
</dbReference>
<dbReference type="PANTHER" id="PTHR22997:SF0">
    <property type="entry name" value="PIH1 DOMAIN-CONTAINING PROTEIN 1"/>
    <property type="match status" value="1"/>
</dbReference>
<feature type="domain" description="PIH1D1/2/3 CS-like" evidence="5">
    <location>
        <begin position="272"/>
        <end position="341"/>
    </location>
</feature>
<dbReference type="InterPro" id="IPR050734">
    <property type="entry name" value="PIH1/Kintoun_subfamily"/>
</dbReference>
<proteinExistence type="inferred from homology"/>
<dbReference type="GO" id="GO:1990904">
    <property type="term" value="C:ribonucleoprotein complex"/>
    <property type="evidence" value="ECO:0007669"/>
    <property type="project" value="TreeGrafter"/>
</dbReference>
<dbReference type="GO" id="GO:0000492">
    <property type="term" value="P:box C/D snoRNP assembly"/>
    <property type="evidence" value="ECO:0007669"/>
    <property type="project" value="TreeGrafter"/>
</dbReference>
<name>A0A0V0G7Z3_TRIDM</name>
<evidence type="ECO:0000259" key="4">
    <source>
        <dbReference type="Pfam" id="PF08190"/>
    </source>
</evidence>
<keyword evidence="6" id="KW-0418">Kinase</keyword>
<evidence type="ECO:0000256" key="1">
    <source>
        <dbReference type="ARBA" id="ARBA00008511"/>
    </source>
</evidence>
<feature type="domain" description="PIH1 N-terminal" evidence="4">
    <location>
        <begin position="46"/>
        <end position="189"/>
    </location>
</feature>
<dbReference type="PANTHER" id="PTHR22997">
    <property type="entry name" value="PIH1 DOMAIN-CONTAINING PROTEIN 1"/>
    <property type="match status" value="1"/>
</dbReference>
<dbReference type="GO" id="GO:0016301">
    <property type="term" value="F:kinase activity"/>
    <property type="evidence" value="ECO:0007669"/>
    <property type="project" value="UniProtKB-KW"/>
</dbReference>
<reference evidence="6" key="1">
    <citation type="journal article" date="2018" name="J. Proteomics">
        <title>Exploring the molecular complexity of Triatoma dimidiata sialome.</title>
        <authorList>
            <person name="Santiago P.B."/>
            <person name="de Araujo C.N."/>
            <person name="Charneau S."/>
            <person name="Bastos I.M.D."/>
            <person name="Assumpcao T.C.F."/>
            <person name="Queiroz R.M.L."/>
            <person name="Praca Y.R."/>
            <person name="Cordeiro T.M."/>
            <person name="Garcia C.H.S."/>
            <person name="da Silva I.G."/>
            <person name="Raiol T."/>
            <person name="Motta F.N."/>
            <person name="de Araujo Oliveira J.V."/>
            <person name="de Sousa M.V."/>
            <person name="Ribeiro J.M.C."/>
            <person name="de Santana J.M."/>
        </authorList>
    </citation>
    <scope>NUCLEOTIDE SEQUENCE</scope>
    <source>
        <strain evidence="6">Santander</strain>
        <tissue evidence="6">Salivary glands</tissue>
    </source>
</reference>
<evidence type="ECO:0000256" key="2">
    <source>
        <dbReference type="ARBA" id="ARBA00040540"/>
    </source>
</evidence>
<dbReference type="Pfam" id="PF18201">
    <property type="entry name" value="PIH1_CS"/>
    <property type="match status" value="1"/>
</dbReference>
<keyword evidence="6" id="KW-0808">Transferase</keyword>
<evidence type="ECO:0000313" key="6">
    <source>
        <dbReference type="EMBL" id="JAP04039.1"/>
    </source>
</evidence>
<dbReference type="GO" id="GO:0097255">
    <property type="term" value="C:R2TP complex"/>
    <property type="evidence" value="ECO:0007669"/>
    <property type="project" value="TreeGrafter"/>
</dbReference>
<protein>
    <recommendedName>
        <fullName evidence="2">PIH1 domain-containing protein 1</fullName>
    </recommendedName>
</protein>
<dbReference type="GO" id="GO:0005737">
    <property type="term" value="C:cytoplasm"/>
    <property type="evidence" value="ECO:0007669"/>
    <property type="project" value="TreeGrafter"/>
</dbReference>
<evidence type="ECO:0000256" key="3">
    <source>
        <dbReference type="ARBA" id="ARBA00046233"/>
    </source>
</evidence>
<sequence>MSNTVKLEVDPSIIERNLDFRVKTLDEDEDPLSRLFPKSSPSPSEIPYKTVTPKPGFVIKLRTVEGDKIFINICHCAEVPAPKDISEQELIELLESEDPSSYTVPMSIGDLHVESDKSGNLASAYDIAINTEFLNKIDSSLLFKNFCISVVTEGIEDKYKLQLDRETDVVTLKNRKCFGKLQSHRIQQRPVRSGPQKLIEELPEGPSNVLQNKFQKKPLIEVLPDTSAADDMEVENSTQEKNENNSTALEDLQLPLSKMNNVRLIRTPKDGPVERLVAFIQISALTGKELELDVGEDRILVRSTRKNEMIDFFLPYNVNRDKVTAKYFVNTQSLRVDLPVKE</sequence>
<dbReference type="AlphaFoldDB" id="A0A0V0G7Z3"/>
<comment type="function">
    <text evidence="3">Involved in the assembly of C/D box small nucleolar ribonucleoprotein (snoRNP) particles. Recruits the SWI/SNF complex to the core promoter of rRNA genes and enhances pre-rRNA transcription. Mediates interaction of TELO2 with the R2TP complex which is necessary for the stability of MTOR and SMG1. Positively regulates the assembly and activity of the mTORC1 complex.</text>
</comment>
<dbReference type="InterPro" id="IPR012981">
    <property type="entry name" value="PIH1_N"/>
</dbReference>
<dbReference type="InterPro" id="IPR041442">
    <property type="entry name" value="PIH1D1/2/3_CS-like"/>
</dbReference>
<dbReference type="EMBL" id="GECL01002085">
    <property type="protein sequence ID" value="JAP04039.1"/>
    <property type="molecule type" value="Transcribed_RNA"/>
</dbReference>
<accession>A0A0V0G7Z3</accession>
<dbReference type="Pfam" id="PF08190">
    <property type="entry name" value="PIH1"/>
    <property type="match status" value="1"/>
</dbReference>
<comment type="similarity">
    <text evidence="1">Belongs to the PIH1 family.</text>
</comment>